<evidence type="ECO:0000256" key="2">
    <source>
        <dbReference type="SAM" id="Phobius"/>
    </source>
</evidence>
<feature type="transmembrane region" description="Helical" evidence="2">
    <location>
        <begin position="232"/>
        <end position="259"/>
    </location>
</feature>
<feature type="transmembrane region" description="Helical" evidence="2">
    <location>
        <begin position="284"/>
        <end position="303"/>
    </location>
</feature>
<feature type="transmembrane region" description="Helical" evidence="2">
    <location>
        <begin position="191"/>
        <end position="220"/>
    </location>
</feature>
<sequence>MNKHTPFKPPIVAPEAHPGSSVWTRGCGLPDTSRARTRATPSPSHASTSRERGGLARAWPTALVVVLIAACLWFYGLGAGGTFYFKVAQAPLRPAADAPYYRESLLHVGLAHLLGFSGSLVAFRLFVLSAFWAAWLYLAALVHRRLSPVHAAVVLCVLAFHPSAMIAHAWTCHPDAPTYLLTALLMFARRPAGAAAVAAIGAWNHAAMWLVICVQTILLWSAFAEPRARARALAVGLGYLVGVASLRGALALSGVQIAADRLALATSQSVAALARQFTDAGWPIVYTLHFAHLLWLPSLIVVLARTDRRAGLAVLAAQVLALAAASVTEDTTRVFAFLAWGSLLYGLVHALDRESPAARRPTLLPWLLAVAVAVTIAAPKLFAWRGALHDTSRAREHLRALLSGARDR</sequence>
<keyword evidence="2" id="KW-0472">Membrane</keyword>
<organism evidence="3 4">
    <name type="scientific">Nannocystis pusilla</name>
    <dbReference type="NCBI Taxonomy" id="889268"/>
    <lineage>
        <taxon>Bacteria</taxon>
        <taxon>Pseudomonadati</taxon>
        <taxon>Myxococcota</taxon>
        <taxon>Polyangia</taxon>
        <taxon>Nannocystales</taxon>
        <taxon>Nannocystaceae</taxon>
        <taxon>Nannocystis</taxon>
    </lineage>
</organism>
<evidence type="ECO:0000256" key="1">
    <source>
        <dbReference type="SAM" id="MobiDB-lite"/>
    </source>
</evidence>
<feature type="transmembrane region" description="Helical" evidence="2">
    <location>
        <begin position="150"/>
        <end position="171"/>
    </location>
</feature>
<keyword evidence="2" id="KW-0812">Transmembrane</keyword>
<dbReference type="Proteomes" id="UP001139031">
    <property type="component" value="Unassembled WGS sequence"/>
</dbReference>
<dbReference type="EMBL" id="JAIRAU010000005">
    <property type="protein sequence ID" value="MBZ5709229.1"/>
    <property type="molecule type" value="Genomic_DNA"/>
</dbReference>
<proteinExistence type="predicted"/>
<accession>A0ABS7TLY4</accession>
<dbReference type="RefSeq" id="WP_224191007.1">
    <property type="nucleotide sequence ID" value="NZ_JAIRAU010000005.1"/>
</dbReference>
<keyword evidence="2" id="KW-1133">Transmembrane helix</keyword>
<feature type="transmembrane region" description="Helical" evidence="2">
    <location>
        <begin position="334"/>
        <end position="351"/>
    </location>
</feature>
<feature type="region of interest" description="Disordered" evidence="1">
    <location>
        <begin position="1"/>
        <end position="24"/>
    </location>
</feature>
<evidence type="ECO:0008006" key="5">
    <source>
        <dbReference type="Google" id="ProtNLM"/>
    </source>
</evidence>
<feature type="transmembrane region" description="Helical" evidence="2">
    <location>
        <begin position="363"/>
        <end position="383"/>
    </location>
</feature>
<evidence type="ECO:0000313" key="4">
    <source>
        <dbReference type="Proteomes" id="UP001139031"/>
    </source>
</evidence>
<feature type="region of interest" description="Disordered" evidence="1">
    <location>
        <begin position="33"/>
        <end position="52"/>
    </location>
</feature>
<feature type="transmembrane region" description="Helical" evidence="2">
    <location>
        <begin position="105"/>
        <end position="138"/>
    </location>
</feature>
<reference evidence="3" key="1">
    <citation type="submission" date="2021-08" db="EMBL/GenBank/DDBJ databases">
        <authorList>
            <person name="Stevens D.C."/>
        </authorList>
    </citation>
    <scope>NUCLEOTIDE SEQUENCE</scope>
    <source>
        <strain evidence="3">DSM 53165</strain>
    </source>
</reference>
<feature type="transmembrane region" description="Helical" evidence="2">
    <location>
        <begin position="62"/>
        <end position="85"/>
    </location>
</feature>
<name>A0ABS7TLY4_9BACT</name>
<gene>
    <name evidence="3" type="ORF">K7C98_08145</name>
</gene>
<evidence type="ECO:0000313" key="3">
    <source>
        <dbReference type="EMBL" id="MBZ5709229.1"/>
    </source>
</evidence>
<protein>
    <recommendedName>
        <fullName evidence="5">Glycosyltransferase RgtA/B/C/D-like domain-containing protein</fullName>
    </recommendedName>
</protein>
<comment type="caution">
    <text evidence="3">The sequence shown here is derived from an EMBL/GenBank/DDBJ whole genome shotgun (WGS) entry which is preliminary data.</text>
</comment>
<keyword evidence="4" id="KW-1185">Reference proteome</keyword>